<feature type="transmembrane region" description="Helical" evidence="4">
    <location>
        <begin position="85"/>
        <end position="102"/>
    </location>
</feature>
<comment type="caution">
    <text evidence="6">The sequence shown here is derived from an EMBL/GenBank/DDBJ whole genome shotgun (WGS) entry which is preliminary data.</text>
</comment>
<dbReference type="PROSITE" id="PS50111">
    <property type="entry name" value="CHEMOTAXIS_TRANSDUC_2"/>
    <property type="match status" value="1"/>
</dbReference>
<feature type="transmembrane region" description="Helical" evidence="4">
    <location>
        <begin position="132"/>
        <end position="154"/>
    </location>
</feature>
<gene>
    <name evidence="6" type="primary">pctC_1</name>
    <name evidence="6" type="ORF">WG78_02165</name>
</gene>
<evidence type="ECO:0000256" key="4">
    <source>
        <dbReference type="SAM" id="Phobius"/>
    </source>
</evidence>
<feature type="transmembrane region" description="Helical" evidence="4">
    <location>
        <begin position="108"/>
        <end position="125"/>
    </location>
</feature>
<dbReference type="AlphaFoldDB" id="A0A0N1JTX4"/>
<accession>A0A0N1JTX4</accession>
<evidence type="ECO:0000256" key="3">
    <source>
        <dbReference type="SAM" id="Coils"/>
    </source>
</evidence>
<evidence type="ECO:0000313" key="7">
    <source>
        <dbReference type="Proteomes" id="UP000037939"/>
    </source>
</evidence>
<evidence type="ECO:0000256" key="1">
    <source>
        <dbReference type="ARBA" id="ARBA00023224"/>
    </source>
</evidence>
<dbReference type="RefSeq" id="WP_053936114.1">
    <property type="nucleotide sequence ID" value="NZ_LAQT01000001.1"/>
</dbReference>
<keyword evidence="1 2" id="KW-0807">Transducer</keyword>
<dbReference type="InterPro" id="IPR004089">
    <property type="entry name" value="MCPsignal_dom"/>
</dbReference>
<keyword evidence="3" id="KW-0175">Coiled coil</keyword>
<dbReference type="PANTHER" id="PTHR32089">
    <property type="entry name" value="METHYL-ACCEPTING CHEMOTAXIS PROTEIN MCPB"/>
    <property type="match status" value="1"/>
</dbReference>
<evidence type="ECO:0000256" key="2">
    <source>
        <dbReference type="PROSITE-ProRule" id="PRU00284"/>
    </source>
</evidence>
<keyword evidence="4" id="KW-0472">Membrane</keyword>
<dbReference type="GO" id="GO:0016020">
    <property type="term" value="C:membrane"/>
    <property type="evidence" value="ECO:0007669"/>
    <property type="project" value="InterPro"/>
</dbReference>
<dbReference type="Proteomes" id="UP000037939">
    <property type="component" value="Unassembled WGS sequence"/>
</dbReference>
<reference evidence="6 7" key="1">
    <citation type="submission" date="2015-07" db="EMBL/GenBank/DDBJ databases">
        <title>Draft genome sequence of the Amantichitinum ursilacus IGB-41, a new chitin-degrading bacterium.</title>
        <authorList>
            <person name="Kirstahler P."/>
            <person name="Guenther M."/>
            <person name="Grumaz C."/>
            <person name="Rupp S."/>
            <person name="Zibek S."/>
            <person name="Sohn K."/>
        </authorList>
    </citation>
    <scope>NUCLEOTIDE SEQUENCE [LARGE SCALE GENOMIC DNA]</scope>
    <source>
        <strain evidence="6 7">IGB-41</strain>
    </source>
</reference>
<dbReference type="Pfam" id="PF00015">
    <property type="entry name" value="MCPsignal"/>
    <property type="match status" value="1"/>
</dbReference>
<organism evidence="6 7">
    <name type="scientific">Amantichitinum ursilacus</name>
    <dbReference type="NCBI Taxonomy" id="857265"/>
    <lineage>
        <taxon>Bacteria</taxon>
        <taxon>Pseudomonadati</taxon>
        <taxon>Pseudomonadota</taxon>
        <taxon>Betaproteobacteria</taxon>
        <taxon>Neisseriales</taxon>
        <taxon>Chitinibacteraceae</taxon>
        <taxon>Amantichitinum</taxon>
    </lineage>
</organism>
<dbReference type="PANTHER" id="PTHR32089:SF112">
    <property type="entry name" value="LYSOZYME-LIKE PROTEIN-RELATED"/>
    <property type="match status" value="1"/>
</dbReference>
<dbReference type="Gene3D" id="1.10.287.950">
    <property type="entry name" value="Methyl-accepting chemotaxis protein"/>
    <property type="match status" value="1"/>
</dbReference>
<evidence type="ECO:0000259" key="5">
    <source>
        <dbReference type="PROSITE" id="PS50111"/>
    </source>
</evidence>
<feature type="domain" description="Methyl-accepting transducer" evidence="5">
    <location>
        <begin position="241"/>
        <end position="477"/>
    </location>
</feature>
<dbReference type="SMART" id="SM00283">
    <property type="entry name" value="MA"/>
    <property type="match status" value="1"/>
</dbReference>
<keyword evidence="4" id="KW-1133">Transmembrane helix</keyword>
<dbReference type="SUPFAM" id="SSF58104">
    <property type="entry name" value="Methyl-accepting chemotaxis protein (MCP) signaling domain"/>
    <property type="match status" value="1"/>
</dbReference>
<dbReference type="GO" id="GO:0007165">
    <property type="term" value="P:signal transduction"/>
    <property type="evidence" value="ECO:0007669"/>
    <property type="project" value="UniProtKB-KW"/>
</dbReference>
<keyword evidence="7" id="KW-1185">Reference proteome</keyword>
<proteinExistence type="predicted"/>
<feature type="transmembrane region" description="Helical" evidence="4">
    <location>
        <begin position="51"/>
        <end position="73"/>
    </location>
</feature>
<protein>
    <submittedName>
        <fullName evidence="6">Methyl-accepting chemotaxis protein PctC</fullName>
    </submittedName>
</protein>
<feature type="coiled-coil region" evidence="3">
    <location>
        <begin position="480"/>
        <end position="507"/>
    </location>
</feature>
<name>A0A0N1JTX4_9NEIS</name>
<dbReference type="STRING" id="857265.WG78_02165"/>
<sequence>MTQNSGISLSTSGMTLSRRGPDLITMLRGTADRMFVPINTLYWLVSVVESFVTGHMLAVWLIGLPAVIVPALLAWRDAGALSTRLVVACALMIQAIVSILTSGGAIEAHFGVFVVLGLLLIYFDWKPIAAAAVLIAVHHLGLNFAAGMGAGYLFKEGPSLSRVMIHAAYVVVESGMLGWLAFKMEGALRASGSMGRFASLAAEGDLTMEFPADLLELSPMLRAARTMQTRMTDALHSVQTSASTLADVAGSLSKESANLQAGIESQVNETRLMADALQDISAGVGRVTEGANAASAAIAESVRMAAEGDAASVGVNADLDAISGTIQGLSSNIEVLNTRTTEAMAIVDLIKAITDQTNLLALNAAIEAARAGEHGRGFAVVADEVRKLANKTSEATISIRDTMSTIAGSMDGTHQAVGQALEKVSAGLEKSARARTTISEMARMTAATGAGVQEMTESLERQSRSSADVADRLQRVVSQAHAATDTLRDVTEQIARLKSQADRMQDSSQFFTINRN</sequence>
<evidence type="ECO:0000313" key="6">
    <source>
        <dbReference type="EMBL" id="KPC55424.1"/>
    </source>
</evidence>
<keyword evidence="4" id="KW-0812">Transmembrane</keyword>
<dbReference type="EMBL" id="LAQT01000001">
    <property type="protein sequence ID" value="KPC55424.1"/>
    <property type="molecule type" value="Genomic_DNA"/>
</dbReference>